<reference evidence="2 3" key="1">
    <citation type="journal article" date="2015" name="Genome Biol. Evol.">
        <title>Phylogenomic analyses indicate that early fungi evolved digesting cell walls of algal ancestors of land plants.</title>
        <authorList>
            <person name="Chang Y."/>
            <person name="Wang S."/>
            <person name="Sekimoto S."/>
            <person name="Aerts A.L."/>
            <person name="Choi C."/>
            <person name="Clum A."/>
            <person name="LaButti K.M."/>
            <person name="Lindquist E.A."/>
            <person name="Yee Ngan C."/>
            <person name="Ohm R.A."/>
            <person name="Salamov A.A."/>
            <person name="Grigoriev I.V."/>
            <person name="Spatafora J.W."/>
            <person name="Berbee M.L."/>
        </authorList>
    </citation>
    <scope>NUCLEOTIDE SEQUENCE [LARGE SCALE GENOMIC DNA]</scope>
    <source>
        <strain evidence="2 3">NRRL 28638</strain>
    </source>
</reference>
<dbReference type="GO" id="GO:0031511">
    <property type="term" value="C:Mis6-Sim4 complex"/>
    <property type="evidence" value="ECO:0007669"/>
    <property type="project" value="InterPro"/>
</dbReference>
<evidence type="ECO:0000313" key="3">
    <source>
        <dbReference type="Proteomes" id="UP000070444"/>
    </source>
</evidence>
<proteinExistence type="predicted"/>
<organism evidence="2 3">
    <name type="scientific">Conidiobolus coronatus (strain ATCC 28846 / CBS 209.66 / NRRL 28638)</name>
    <name type="common">Delacroixia coronata</name>
    <dbReference type="NCBI Taxonomy" id="796925"/>
    <lineage>
        <taxon>Eukaryota</taxon>
        <taxon>Fungi</taxon>
        <taxon>Fungi incertae sedis</taxon>
        <taxon>Zoopagomycota</taxon>
        <taxon>Entomophthoromycotina</taxon>
        <taxon>Entomophthoromycetes</taxon>
        <taxon>Entomophthorales</taxon>
        <taxon>Ancylistaceae</taxon>
        <taxon>Conidiobolus</taxon>
    </lineage>
</organism>
<dbReference type="Proteomes" id="UP000070444">
    <property type="component" value="Unassembled WGS sequence"/>
</dbReference>
<accession>A0A137NT01</accession>
<gene>
    <name evidence="2" type="ORF">CONCODRAFT_87702</name>
</gene>
<dbReference type="EMBL" id="KQ964809">
    <property type="protein sequence ID" value="KXN65839.1"/>
    <property type="molecule type" value="Genomic_DNA"/>
</dbReference>
<keyword evidence="3" id="KW-1185">Reference proteome</keyword>
<dbReference type="Pfam" id="PF13093">
    <property type="entry name" value="FTA4"/>
    <property type="match status" value="1"/>
</dbReference>
<name>A0A137NT01_CONC2</name>
<dbReference type="InterPro" id="IPR025207">
    <property type="entry name" value="Sim4_Fta4"/>
</dbReference>
<dbReference type="AlphaFoldDB" id="A0A137NT01"/>
<feature type="coiled-coil region" evidence="1">
    <location>
        <begin position="139"/>
        <end position="169"/>
    </location>
</feature>
<keyword evidence="1" id="KW-0175">Coiled coil</keyword>
<protein>
    <submittedName>
        <fullName evidence="2">Uncharacterized protein</fullName>
    </submittedName>
</protein>
<sequence length="234" mass="27093">MKDITVQKEFIKSQVKILTEPYKSDDFDTLNAPIKPPNNKWISVLNNSVQYKQKLVYNEHAKHQIFQQLSWFQSKEYLAGIWAPNARWFKYPNLKAQTADKEVINYLDGLPSSMPCINAELTERYQTLHSIIRVKAKKLQSAKYQVKEFKKLITELEEVVKNKELLNRNLAVNNSPIFEELEQSRQLITHMKTKDLLSSTTLSKGDAKDDKEVVSKESGTLLKPSLKNLILKNL</sequence>
<evidence type="ECO:0000313" key="2">
    <source>
        <dbReference type="EMBL" id="KXN65839.1"/>
    </source>
</evidence>
<evidence type="ECO:0000256" key="1">
    <source>
        <dbReference type="SAM" id="Coils"/>
    </source>
</evidence>